<dbReference type="STRING" id="409849.ENSPMGP00000027597"/>
<feature type="domain" description="SMB" evidence="9">
    <location>
        <begin position="23"/>
        <end position="62"/>
    </location>
</feature>
<proteinExistence type="predicted"/>
<dbReference type="Pfam" id="PF03782">
    <property type="entry name" value="AMOP"/>
    <property type="match status" value="1"/>
</dbReference>
<dbReference type="InterPro" id="IPR001212">
    <property type="entry name" value="Somatomedin_B_dom"/>
</dbReference>
<keyword evidence="3" id="KW-1133">Transmembrane helix</keyword>
<dbReference type="PROSITE" id="PS50856">
    <property type="entry name" value="AMOP"/>
    <property type="match status" value="1"/>
</dbReference>
<dbReference type="AlphaFoldDB" id="A0A3B4BCU9"/>
<keyword evidence="4" id="KW-0472">Membrane</keyword>
<dbReference type="Proteomes" id="UP000261520">
    <property type="component" value="Unplaced"/>
</dbReference>
<dbReference type="SMART" id="SM00216">
    <property type="entry name" value="VWD"/>
    <property type="match status" value="1"/>
</dbReference>
<accession>A0A3B4BCU9</accession>
<keyword evidence="5 6" id="KW-1015">Disulfide bond</keyword>
<dbReference type="Pfam" id="PF23263">
    <property type="entry name" value="C8-3_MUC4"/>
    <property type="match status" value="1"/>
</dbReference>
<dbReference type="Ensembl" id="ENSPMGT00000029399.1">
    <property type="protein sequence ID" value="ENSPMGP00000027597.1"/>
    <property type="gene ID" value="ENSPMGG00000022262.1"/>
</dbReference>
<keyword evidence="6" id="KW-0768">Sushi</keyword>
<dbReference type="PANTHER" id="PTHR13802:SF63">
    <property type="entry name" value="SUSHI DOMAIN-CONTAINING PROTEIN 2"/>
    <property type="match status" value="1"/>
</dbReference>
<evidence type="ECO:0000256" key="3">
    <source>
        <dbReference type="ARBA" id="ARBA00022989"/>
    </source>
</evidence>
<dbReference type="Pfam" id="PF00084">
    <property type="entry name" value="Sushi"/>
    <property type="match status" value="1"/>
</dbReference>
<dbReference type="PROSITE" id="PS50923">
    <property type="entry name" value="SUSHI"/>
    <property type="match status" value="1"/>
</dbReference>
<evidence type="ECO:0000313" key="12">
    <source>
        <dbReference type="Proteomes" id="UP000261520"/>
    </source>
</evidence>
<dbReference type="PROSITE" id="PS51233">
    <property type="entry name" value="VWFD"/>
    <property type="match status" value="1"/>
</dbReference>
<name>A0A3B4BCU9_9GOBI</name>
<feature type="domain" description="Sushi" evidence="8">
    <location>
        <begin position="721"/>
        <end position="778"/>
    </location>
</feature>
<dbReference type="Pfam" id="PF00094">
    <property type="entry name" value="VWD"/>
    <property type="match status" value="1"/>
</dbReference>
<dbReference type="PANTHER" id="PTHR13802">
    <property type="entry name" value="MUCIN 4-RELATED"/>
    <property type="match status" value="1"/>
</dbReference>
<dbReference type="InterPro" id="IPR036024">
    <property type="entry name" value="Somatomedin_B-like_dom_sf"/>
</dbReference>
<dbReference type="CDD" id="cd00033">
    <property type="entry name" value="CCP"/>
    <property type="match status" value="1"/>
</dbReference>
<evidence type="ECO:0000259" key="8">
    <source>
        <dbReference type="PROSITE" id="PS50923"/>
    </source>
</evidence>
<evidence type="ECO:0000313" key="11">
    <source>
        <dbReference type="Ensembl" id="ENSPMGP00000027597.1"/>
    </source>
</evidence>
<evidence type="ECO:0000256" key="4">
    <source>
        <dbReference type="ARBA" id="ARBA00023136"/>
    </source>
</evidence>
<dbReference type="SMART" id="SM00723">
    <property type="entry name" value="AMOP"/>
    <property type="match status" value="1"/>
</dbReference>
<dbReference type="InterPro" id="IPR035976">
    <property type="entry name" value="Sushi/SCR/CCP_sf"/>
</dbReference>
<evidence type="ECO:0000256" key="6">
    <source>
        <dbReference type="PROSITE-ProRule" id="PRU00302"/>
    </source>
</evidence>
<dbReference type="InterPro" id="IPR000436">
    <property type="entry name" value="Sushi_SCR_CCP_dom"/>
</dbReference>
<evidence type="ECO:0000256" key="1">
    <source>
        <dbReference type="ARBA" id="ARBA00004370"/>
    </source>
</evidence>
<evidence type="ECO:0008006" key="13">
    <source>
        <dbReference type="Google" id="ProtNLM"/>
    </source>
</evidence>
<dbReference type="PROSITE" id="PS00524">
    <property type="entry name" value="SMB_1"/>
    <property type="match status" value="1"/>
</dbReference>
<dbReference type="SMART" id="SM00032">
    <property type="entry name" value="CCP"/>
    <property type="match status" value="1"/>
</dbReference>
<dbReference type="InterPro" id="IPR005533">
    <property type="entry name" value="AMOP_dom"/>
</dbReference>
<dbReference type="SUPFAM" id="SSF90188">
    <property type="entry name" value="Somatomedin B domain"/>
    <property type="match status" value="1"/>
</dbReference>
<feature type="domain" description="AMOP" evidence="7">
    <location>
        <begin position="282"/>
        <end position="430"/>
    </location>
</feature>
<dbReference type="SUPFAM" id="SSF81296">
    <property type="entry name" value="E set domains"/>
    <property type="match status" value="1"/>
</dbReference>
<comment type="caution">
    <text evidence="6">Lacks conserved residue(s) required for the propagation of feature annotation.</text>
</comment>
<dbReference type="Gene3D" id="2.10.70.10">
    <property type="entry name" value="Complement Module, domain 1"/>
    <property type="match status" value="1"/>
</dbReference>
<feature type="disulfide bond" evidence="6">
    <location>
        <begin position="749"/>
        <end position="776"/>
    </location>
</feature>
<dbReference type="GO" id="GO:0007399">
    <property type="term" value="P:nervous system development"/>
    <property type="evidence" value="ECO:0007669"/>
    <property type="project" value="UniProtKB-ARBA"/>
</dbReference>
<keyword evidence="2" id="KW-0812">Transmembrane</keyword>
<protein>
    <recommendedName>
        <fullName evidence="13">Sushi domain containing 2</fullName>
    </recommendedName>
</protein>
<dbReference type="InterPro" id="IPR056619">
    <property type="entry name" value="C8-3_MUC4"/>
</dbReference>
<reference evidence="11" key="2">
    <citation type="submission" date="2025-09" db="UniProtKB">
        <authorList>
            <consortium name="Ensembl"/>
        </authorList>
    </citation>
    <scope>IDENTIFICATION</scope>
</reference>
<dbReference type="InterPro" id="IPR014756">
    <property type="entry name" value="Ig_E-set"/>
</dbReference>
<dbReference type="InterPro" id="IPR001846">
    <property type="entry name" value="VWF_type-D"/>
</dbReference>
<dbReference type="InterPro" id="IPR051495">
    <property type="entry name" value="Epithelial_Barrier/Signaling"/>
</dbReference>
<organism evidence="11 12">
    <name type="scientific">Periophthalmus magnuspinnatus</name>
    <dbReference type="NCBI Taxonomy" id="409849"/>
    <lineage>
        <taxon>Eukaryota</taxon>
        <taxon>Metazoa</taxon>
        <taxon>Chordata</taxon>
        <taxon>Craniata</taxon>
        <taxon>Vertebrata</taxon>
        <taxon>Euteleostomi</taxon>
        <taxon>Actinopterygii</taxon>
        <taxon>Neopterygii</taxon>
        <taxon>Teleostei</taxon>
        <taxon>Neoteleostei</taxon>
        <taxon>Acanthomorphata</taxon>
        <taxon>Gobiaria</taxon>
        <taxon>Gobiiformes</taxon>
        <taxon>Gobioidei</taxon>
        <taxon>Gobiidae</taxon>
        <taxon>Oxudercinae</taxon>
        <taxon>Periophthalmus</taxon>
    </lineage>
</organism>
<keyword evidence="12" id="KW-1185">Reference proteome</keyword>
<dbReference type="GO" id="GO:0016020">
    <property type="term" value="C:membrane"/>
    <property type="evidence" value="ECO:0007669"/>
    <property type="project" value="UniProtKB-SubCell"/>
</dbReference>
<evidence type="ECO:0000259" key="9">
    <source>
        <dbReference type="PROSITE" id="PS50958"/>
    </source>
</evidence>
<evidence type="ECO:0000256" key="2">
    <source>
        <dbReference type="ARBA" id="ARBA00022692"/>
    </source>
</evidence>
<reference evidence="11" key="1">
    <citation type="submission" date="2025-08" db="UniProtKB">
        <authorList>
            <consortium name="Ensembl"/>
        </authorList>
    </citation>
    <scope>IDENTIFICATION</scope>
</reference>
<comment type="subcellular location">
    <subcellularLocation>
        <location evidence="1">Membrane</location>
    </subcellularLocation>
</comment>
<sequence>FGHITLPFIMLTLQTSINYWGNSSESCRGLCGSKLAGCSCHSTCESFKNCCLDYNQSCFEVRPYSSSMLGGTPLKIINLILLPNDQLRCRFKGEIATRGIIDSEGQAFCISPLLYEIGWIQVDISIDGSDFDRTGEYLSVHPSKADPSSEVVLVNGTKWHNYGSQNISGELEMTWNQSRIGADTVNIELWGYEEINTGTAGTNETLSYEASIHYLYSIGTNVPNTGLFSFFPESSQNYSDIELGNIRITANSVLNGARDVPALWSRGHVLAWHLEEAFRQDSAAWAKGKCLQWDALEKTLPNFLNELTDCPCTLAQARADTGRFHTDYSCNIETGSVCTYHPGCVHCVRSVQASPTYGAGQQCCYDHSGNLVLTGDSAGGSTPDKAHDWGAPPYGKPPRVPGYSHWLYDVMSFFYCCVWSDSCPIYLKNRPSSGCRRYQPPHAAVVLGDPHFITFDGFNYTFNGEGEYSLVLSPHNELHIQARTEKVKLQNGSSAYATQLSSVAMREASSDTVEVRQMQNHLQVLRNQKILPLNEQTWMVLHGLFVFTPSPQYVRVMFSCGVGVEVRLNEEMMAATVLLPLVFANQTKGLLGVMNSDPSDDLMTPSGEVLSSASLTPENIFKFGEDWKISQTSSLFTYDSSYLLETYHSPAADRPAFVPVLSPPEDPGDPLVTSMRTLCSGDGAHFCEYDTLLTRSLAVGNTTLRALHRHLELVKDLKPVSSCGWLPTPKNGRKNGTHYLKGDRLSFTCDPGYGLYGSSECMCLEEGTWTGQRPNCISGGRQFTKRVT</sequence>
<dbReference type="Gene3D" id="4.10.410.20">
    <property type="match status" value="1"/>
</dbReference>
<evidence type="ECO:0000256" key="5">
    <source>
        <dbReference type="ARBA" id="ARBA00023157"/>
    </source>
</evidence>
<feature type="domain" description="VWFD" evidence="10">
    <location>
        <begin position="442"/>
        <end position="635"/>
    </location>
</feature>
<evidence type="ECO:0000259" key="10">
    <source>
        <dbReference type="PROSITE" id="PS51233"/>
    </source>
</evidence>
<evidence type="ECO:0000259" key="7">
    <source>
        <dbReference type="PROSITE" id="PS50856"/>
    </source>
</evidence>
<dbReference type="SUPFAM" id="SSF57535">
    <property type="entry name" value="Complement control module/SCR domain"/>
    <property type="match status" value="1"/>
</dbReference>
<dbReference type="PROSITE" id="PS50958">
    <property type="entry name" value="SMB_2"/>
    <property type="match status" value="1"/>
</dbReference>